<dbReference type="SUPFAM" id="SSF50475">
    <property type="entry name" value="FMN-binding split barrel"/>
    <property type="match status" value="1"/>
</dbReference>
<evidence type="ECO:0000313" key="2">
    <source>
        <dbReference type="EMBL" id="THG37177.1"/>
    </source>
</evidence>
<dbReference type="RefSeq" id="WP_016308467.1">
    <property type="nucleotide sequence ID" value="NZ_CAQMYJ010000010.1"/>
</dbReference>
<name>A0A4V3WUT9_9ACTN</name>
<organism evidence="2 3">
    <name type="scientific">Adlercreutzia caecimuris</name>
    <dbReference type="NCBI Taxonomy" id="671266"/>
    <lineage>
        <taxon>Bacteria</taxon>
        <taxon>Bacillati</taxon>
        <taxon>Actinomycetota</taxon>
        <taxon>Coriobacteriia</taxon>
        <taxon>Eggerthellales</taxon>
        <taxon>Eggerthellaceae</taxon>
        <taxon>Adlercreutzia</taxon>
    </lineage>
</organism>
<dbReference type="Gene3D" id="2.30.110.10">
    <property type="entry name" value="Electron Transport, Fmn-binding Protein, Chain A"/>
    <property type="match status" value="1"/>
</dbReference>
<sequence length="142" mass="15902">MSQGKETIVSYLTSVPAWYLSTVEETPEGPRPHVRPFSFAMMQDGDIQFCTATTKDCYREMAANPSVELTAWKSGAGWVILRGKANLTDTADARTREEGFKHMVALGEDWASADDERLTFFTIEEAEAWICDIDGSWNPVEL</sequence>
<dbReference type="Proteomes" id="UP000308978">
    <property type="component" value="Unassembled WGS sequence"/>
</dbReference>
<feature type="domain" description="Pyridoxamine 5'-phosphate oxidase N-terminal" evidence="1">
    <location>
        <begin position="6"/>
        <end position="129"/>
    </location>
</feature>
<dbReference type="GeneID" id="82189861"/>
<evidence type="ECO:0000313" key="3">
    <source>
        <dbReference type="Proteomes" id="UP000308978"/>
    </source>
</evidence>
<dbReference type="EMBL" id="SSTJ01000007">
    <property type="protein sequence ID" value="THG37177.1"/>
    <property type="molecule type" value="Genomic_DNA"/>
</dbReference>
<dbReference type="InterPro" id="IPR012349">
    <property type="entry name" value="Split_barrel_FMN-bd"/>
</dbReference>
<reference evidence="2 3" key="1">
    <citation type="submission" date="2019-04" db="EMBL/GenBank/DDBJ databases">
        <title>Microbes associate with the intestines of laboratory mice.</title>
        <authorList>
            <person name="Navarre W."/>
            <person name="Wong E."/>
            <person name="Huang K.C."/>
            <person name="Tropini C."/>
            <person name="Ng K."/>
            <person name="Yu B."/>
        </authorList>
    </citation>
    <scope>NUCLEOTIDE SEQUENCE [LARGE SCALE GENOMIC DNA]</scope>
    <source>
        <strain evidence="2 3">NM80_B27</strain>
    </source>
</reference>
<comment type="caution">
    <text evidence="2">The sequence shown here is derived from an EMBL/GenBank/DDBJ whole genome shotgun (WGS) entry which is preliminary data.</text>
</comment>
<gene>
    <name evidence="2" type="ORF">E5986_06880</name>
</gene>
<proteinExistence type="predicted"/>
<protein>
    <submittedName>
        <fullName evidence="2">Pyridoxamine 5'-phosphate oxidase</fullName>
    </submittedName>
</protein>
<dbReference type="InterPro" id="IPR011576">
    <property type="entry name" value="Pyridox_Oxase_N"/>
</dbReference>
<dbReference type="AlphaFoldDB" id="A0A4V3WUT9"/>
<evidence type="ECO:0000259" key="1">
    <source>
        <dbReference type="Pfam" id="PF01243"/>
    </source>
</evidence>
<accession>A0A4V3WUT9</accession>
<dbReference type="Pfam" id="PF01243">
    <property type="entry name" value="PNPOx_N"/>
    <property type="match status" value="1"/>
</dbReference>